<dbReference type="EMBL" id="CAJNNV010024773">
    <property type="protein sequence ID" value="CAE8610599.1"/>
    <property type="molecule type" value="Genomic_DNA"/>
</dbReference>
<organism evidence="1 2">
    <name type="scientific">Polarella glacialis</name>
    <name type="common">Dinoflagellate</name>
    <dbReference type="NCBI Taxonomy" id="89957"/>
    <lineage>
        <taxon>Eukaryota</taxon>
        <taxon>Sar</taxon>
        <taxon>Alveolata</taxon>
        <taxon>Dinophyceae</taxon>
        <taxon>Suessiales</taxon>
        <taxon>Suessiaceae</taxon>
        <taxon>Polarella</taxon>
    </lineage>
</organism>
<comment type="caution">
    <text evidence="1">The sequence shown here is derived from an EMBL/GenBank/DDBJ whole genome shotgun (WGS) entry which is preliminary data.</text>
</comment>
<dbReference type="AlphaFoldDB" id="A0A813FAL2"/>
<dbReference type="Pfam" id="PF08238">
    <property type="entry name" value="Sel1"/>
    <property type="match status" value="3"/>
</dbReference>
<protein>
    <recommendedName>
        <fullName evidence="3">Sel1 repeat family protein</fullName>
    </recommendedName>
</protein>
<sequence>AADGQDKGAQEMAGILYIQGHSDLIKKNVRKGVEYAEAAATQGSVKSMEALGKAFYNGTGLEHMREEGRMENSVRWYLAGAREGSLIAQADLADMYRLGKGTKQDYKK</sequence>
<feature type="non-terminal residue" evidence="1">
    <location>
        <position position="108"/>
    </location>
</feature>
<name>A0A813FAL2_POLGL</name>
<gene>
    <name evidence="1" type="ORF">PGLA1383_LOCUS28413</name>
</gene>
<dbReference type="OMA" id="TRAQYAN"/>
<evidence type="ECO:0008006" key="3">
    <source>
        <dbReference type="Google" id="ProtNLM"/>
    </source>
</evidence>
<dbReference type="InterPro" id="IPR006597">
    <property type="entry name" value="Sel1-like"/>
</dbReference>
<dbReference type="Proteomes" id="UP000654075">
    <property type="component" value="Unassembled WGS sequence"/>
</dbReference>
<dbReference type="Gene3D" id="1.25.40.10">
    <property type="entry name" value="Tetratricopeptide repeat domain"/>
    <property type="match status" value="2"/>
</dbReference>
<feature type="non-terminal residue" evidence="1">
    <location>
        <position position="1"/>
    </location>
</feature>
<dbReference type="InterPro" id="IPR011990">
    <property type="entry name" value="TPR-like_helical_dom_sf"/>
</dbReference>
<dbReference type="SUPFAM" id="SSF81901">
    <property type="entry name" value="HCP-like"/>
    <property type="match status" value="1"/>
</dbReference>
<evidence type="ECO:0000313" key="1">
    <source>
        <dbReference type="EMBL" id="CAE8610599.1"/>
    </source>
</evidence>
<accession>A0A813FAL2</accession>
<reference evidence="1" key="1">
    <citation type="submission" date="2021-02" db="EMBL/GenBank/DDBJ databases">
        <authorList>
            <person name="Dougan E. K."/>
            <person name="Rhodes N."/>
            <person name="Thang M."/>
            <person name="Chan C."/>
        </authorList>
    </citation>
    <scope>NUCLEOTIDE SEQUENCE</scope>
</reference>
<proteinExistence type="predicted"/>
<dbReference type="OrthoDB" id="437708at2759"/>
<keyword evidence="2" id="KW-1185">Reference proteome</keyword>
<evidence type="ECO:0000313" key="2">
    <source>
        <dbReference type="Proteomes" id="UP000654075"/>
    </source>
</evidence>